<dbReference type="Proteomes" id="UP000179769">
    <property type="component" value="Unassembled WGS sequence"/>
</dbReference>
<dbReference type="EMBL" id="MAXA01000224">
    <property type="protein sequence ID" value="OHV27141.1"/>
    <property type="molecule type" value="Genomic_DNA"/>
</dbReference>
<protein>
    <recommendedName>
        <fullName evidence="1">Mycothiol-dependent maleylpyruvate isomerase metal-binding domain-containing protein</fullName>
    </recommendedName>
</protein>
<dbReference type="SUPFAM" id="SSF109854">
    <property type="entry name" value="DinB/YfiT-like putative metalloenzymes"/>
    <property type="match status" value="1"/>
</dbReference>
<feature type="domain" description="Mycothiol-dependent maleylpyruvate isomerase metal-binding" evidence="1">
    <location>
        <begin position="12"/>
        <end position="159"/>
    </location>
</feature>
<dbReference type="Gene3D" id="1.20.120.450">
    <property type="entry name" value="dinb family like domain"/>
    <property type="match status" value="1"/>
</dbReference>
<dbReference type="OrthoDB" id="3213216at2"/>
<accession>A0A1S1Q0V1</accession>
<organism evidence="2 3">
    <name type="scientific">Parafrankia soli</name>
    <dbReference type="NCBI Taxonomy" id="2599596"/>
    <lineage>
        <taxon>Bacteria</taxon>
        <taxon>Bacillati</taxon>
        <taxon>Actinomycetota</taxon>
        <taxon>Actinomycetes</taxon>
        <taxon>Frankiales</taxon>
        <taxon>Frankiaceae</taxon>
        <taxon>Parafrankia</taxon>
    </lineage>
</organism>
<dbReference type="GO" id="GO:0046872">
    <property type="term" value="F:metal ion binding"/>
    <property type="evidence" value="ECO:0007669"/>
    <property type="project" value="InterPro"/>
</dbReference>
<proteinExistence type="predicted"/>
<dbReference type="RefSeq" id="WP_071064896.1">
    <property type="nucleotide sequence ID" value="NZ_MAXA01000224.1"/>
</dbReference>
<keyword evidence="3" id="KW-1185">Reference proteome</keyword>
<dbReference type="Pfam" id="PF11716">
    <property type="entry name" value="MDMPI_N"/>
    <property type="match status" value="1"/>
</dbReference>
<reference evidence="3" key="1">
    <citation type="submission" date="2016-07" db="EMBL/GenBank/DDBJ databases">
        <title>Frankia sp. NRRL B-16219 Genome sequencing.</title>
        <authorList>
            <person name="Ghodhbane-Gtari F."/>
            <person name="Swanson E."/>
            <person name="Gueddou A."/>
            <person name="Louati M."/>
            <person name="Nouioui I."/>
            <person name="Hezbri K."/>
            <person name="Abebe-Akele F."/>
            <person name="Simpson S."/>
            <person name="Morris K."/>
            <person name="Thomas K."/>
            <person name="Gtari M."/>
            <person name="Tisa L.S."/>
        </authorList>
    </citation>
    <scope>NUCLEOTIDE SEQUENCE [LARGE SCALE GENOMIC DNA]</scope>
    <source>
        <strain evidence="3">NRRL B-16219</strain>
    </source>
</reference>
<dbReference type="InterPro" id="IPR024344">
    <property type="entry name" value="MDMPI_metal-binding"/>
</dbReference>
<evidence type="ECO:0000313" key="2">
    <source>
        <dbReference type="EMBL" id="OHV27141.1"/>
    </source>
</evidence>
<gene>
    <name evidence="2" type="ORF">BBK14_04415</name>
</gene>
<comment type="caution">
    <text evidence="2">The sequence shown here is derived from an EMBL/GenBank/DDBJ whole genome shotgun (WGS) entry which is preliminary data.</text>
</comment>
<dbReference type="AlphaFoldDB" id="A0A1S1Q0V1"/>
<dbReference type="InterPro" id="IPR034660">
    <property type="entry name" value="DinB/YfiT-like"/>
</dbReference>
<evidence type="ECO:0000313" key="3">
    <source>
        <dbReference type="Proteomes" id="UP000179769"/>
    </source>
</evidence>
<sequence>MTSGRQLFLDVAASAAALLRDPAVAASWETDSALAEFRVSGLTAHLAWQITIIPRLLAEKPPDEEPVALFDHYTTQAVWIGAPLDDDLNVTIRRLSEEMAADGPGALAALVDAAIGELRDLLPAEPAGRIVSLESMVLSLDDFLTTRTLEIAVHSDDLAVSVGVPTPELPAPAADAVIALLTRLAVHRHGPTAVLRAFSRAERAPATITAI</sequence>
<evidence type="ECO:0000259" key="1">
    <source>
        <dbReference type="Pfam" id="PF11716"/>
    </source>
</evidence>
<name>A0A1S1Q0V1_9ACTN</name>